<keyword evidence="2" id="KW-1185">Reference proteome</keyword>
<accession>A0A3E3K2U1</accession>
<gene>
    <name evidence="1" type="ORF">DW016_06990</name>
</gene>
<dbReference type="RefSeq" id="WP_034594237.1">
    <property type="nucleotide sequence ID" value="NZ_CALBAT010000017.1"/>
</dbReference>
<dbReference type="AlphaFoldDB" id="A0A3E3K2U1"/>
<organism evidence="1 2">
    <name type="scientific">Sellimonas intestinalis</name>
    <dbReference type="NCBI Taxonomy" id="1653434"/>
    <lineage>
        <taxon>Bacteria</taxon>
        <taxon>Bacillati</taxon>
        <taxon>Bacillota</taxon>
        <taxon>Clostridia</taxon>
        <taxon>Lachnospirales</taxon>
        <taxon>Lachnospiraceae</taxon>
        <taxon>Sellimonas</taxon>
    </lineage>
</organism>
<sequence>MEESTYQIAEKISKLYQEENGVYLPLVEDVCSRKVSEDELSRLLDYLLYFAWDEKILGLYKKGCRRYLYVYPRCIKFEAYREV</sequence>
<protein>
    <submittedName>
        <fullName evidence="1">Uncharacterized protein</fullName>
    </submittedName>
</protein>
<evidence type="ECO:0000313" key="2">
    <source>
        <dbReference type="Proteomes" id="UP000261080"/>
    </source>
</evidence>
<dbReference type="Proteomes" id="UP000261080">
    <property type="component" value="Unassembled WGS sequence"/>
</dbReference>
<comment type="caution">
    <text evidence="1">The sequence shown here is derived from an EMBL/GenBank/DDBJ whole genome shotgun (WGS) entry which is preliminary data.</text>
</comment>
<proteinExistence type="predicted"/>
<reference evidence="1 2" key="1">
    <citation type="submission" date="2018-08" db="EMBL/GenBank/DDBJ databases">
        <title>A genome reference for cultivated species of the human gut microbiota.</title>
        <authorList>
            <person name="Zou Y."/>
            <person name="Xue W."/>
            <person name="Luo G."/>
        </authorList>
    </citation>
    <scope>NUCLEOTIDE SEQUENCE [LARGE SCALE GENOMIC DNA]</scope>
    <source>
        <strain evidence="1 2">AF37-2AT</strain>
    </source>
</reference>
<evidence type="ECO:0000313" key="1">
    <source>
        <dbReference type="EMBL" id="RGE87853.1"/>
    </source>
</evidence>
<dbReference type="OrthoDB" id="1986024at2"/>
<name>A0A3E3K2U1_9FIRM</name>
<dbReference type="EMBL" id="QVLX01000003">
    <property type="protein sequence ID" value="RGE87853.1"/>
    <property type="molecule type" value="Genomic_DNA"/>
</dbReference>